<gene>
    <name evidence="13" type="ORF">DZC52_14880</name>
</gene>
<dbReference type="SUPFAM" id="SSF161111">
    <property type="entry name" value="Cation efflux protein transmembrane domain-like"/>
    <property type="match status" value="1"/>
</dbReference>
<evidence type="ECO:0000256" key="5">
    <source>
        <dbReference type="ARBA" id="ARBA00022906"/>
    </source>
</evidence>
<feature type="domain" description="Cation efflux protein transmembrane" evidence="11">
    <location>
        <begin position="22"/>
        <end position="206"/>
    </location>
</feature>
<keyword evidence="4 10" id="KW-0812">Transmembrane</keyword>
<feature type="transmembrane region" description="Helical" evidence="10">
    <location>
        <begin position="86"/>
        <end position="108"/>
    </location>
</feature>
<keyword evidence="8 10" id="KW-0472">Membrane</keyword>
<dbReference type="GO" id="GO:0005886">
    <property type="term" value="C:plasma membrane"/>
    <property type="evidence" value="ECO:0007669"/>
    <property type="project" value="TreeGrafter"/>
</dbReference>
<sequence length="301" mass="31885">MSSHDHQHHHHAPSSRSALIGALSLTLAFAGVEFVAGLWAGSLALVADAGHMLTDSSALGLAAFAAWMAGRPPSKRRTWGYGRTEVLAALVNGAIMLALVGSIAWHALERFQQPREISGATVLGVALIGLVVNLLVFWVLSRGERNLNVRGALLHVLGDLLGSVAALASGLVIMTTGWTPIDPILSLLICVLILVAAVRLLMDSAHVVMEGVPQNLDIDRVRSSMVAVPGVQGIHDLHVWQVSSDRVALSAHVVVADLGEWPATLAALNHALLEAHDIDHPTLQPELPEPGSCQHQPEACR</sequence>
<dbReference type="InterPro" id="IPR050681">
    <property type="entry name" value="CDF/SLC30A"/>
</dbReference>
<feature type="transmembrane region" description="Helical" evidence="10">
    <location>
        <begin position="152"/>
        <end position="178"/>
    </location>
</feature>
<dbReference type="PANTHER" id="PTHR11562">
    <property type="entry name" value="CATION EFFLUX PROTEIN/ ZINC TRANSPORTER"/>
    <property type="match status" value="1"/>
</dbReference>
<feature type="transmembrane region" description="Helical" evidence="10">
    <location>
        <begin position="184"/>
        <end position="202"/>
    </location>
</feature>
<evidence type="ECO:0000256" key="1">
    <source>
        <dbReference type="ARBA" id="ARBA00004141"/>
    </source>
</evidence>
<evidence type="ECO:0000256" key="10">
    <source>
        <dbReference type="SAM" id="Phobius"/>
    </source>
</evidence>
<feature type="transmembrane region" description="Helical" evidence="10">
    <location>
        <begin position="20"/>
        <end position="40"/>
    </location>
</feature>
<dbReference type="InterPro" id="IPR027469">
    <property type="entry name" value="Cation_efflux_TMD_sf"/>
</dbReference>
<protein>
    <submittedName>
        <fullName evidence="13">Cation transporter</fullName>
    </submittedName>
</protein>
<dbReference type="InterPro" id="IPR058533">
    <property type="entry name" value="Cation_efflux_TM"/>
</dbReference>
<dbReference type="InterPro" id="IPR027470">
    <property type="entry name" value="Cation_efflux_CTD"/>
</dbReference>
<evidence type="ECO:0000256" key="8">
    <source>
        <dbReference type="ARBA" id="ARBA00023136"/>
    </source>
</evidence>
<dbReference type="Pfam" id="PF01545">
    <property type="entry name" value="Cation_efflux"/>
    <property type="match status" value="1"/>
</dbReference>
<keyword evidence="5" id="KW-0862">Zinc</keyword>
<evidence type="ECO:0000256" key="7">
    <source>
        <dbReference type="ARBA" id="ARBA00023065"/>
    </source>
</evidence>
<dbReference type="Proteomes" id="UP000260351">
    <property type="component" value="Unassembled WGS sequence"/>
</dbReference>
<evidence type="ECO:0000256" key="4">
    <source>
        <dbReference type="ARBA" id="ARBA00022692"/>
    </source>
</evidence>
<dbReference type="Pfam" id="PF16916">
    <property type="entry name" value="ZT_dimer"/>
    <property type="match status" value="1"/>
</dbReference>
<dbReference type="Gene3D" id="1.20.1510.10">
    <property type="entry name" value="Cation efflux protein transmembrane domain"/>
    <property type="match status" value="1"/>
</dbReference>
<dbReference type="SUPFAM" id="SSF160240">
    <property type="entry name" value="Cation efflux protein cytoplasmic domain-like"/>
    <property type="match status" value="1"/>
</dbReference>
<dbReference type="InterPro" id="IPR036837">
    <property type="entry name" value="Cation_efflux_CTD_sf"/>
</dbReference>
<dbReference type="AlphaFoldDB" id="A0A3E1K522"/>
<dbReference type="GO" id="GO:0005385">
    <property type="term" value="F:zinc ion transmembrane transporter activity"/>
    <property type="evidence" value="ECO:0007669"/>
    <property type="project" value="TreeGrafter"/>
</dbReference>
<keyword evidence="14" id="KW-1185">Reference proteome</keyword>
<feature type="region of interest" description="Disordered" evidence="9">
    <location>
        <begin position="281"/>
        <end position="301"/>
    </location>
</feature>
<comment type="caution">
    <text evidence="13">The sequence shown here is derived from an EMBL/GenBank/DDBJ whole genome shotgun (WGS) entry which is preliminary data.</text>
</comment>
<keyword evidence="3" id="KW-0813">Transport</keyword>
<comment type="subcellular location">
    <subcellularLocation>
        <location evidence="1">Membrane</location>
        <topology evidence="1">Multi-pass membrane protein</topology>
    </subcellularLocation>
</comment>
<organism evidence="13 14">
    <name type="scientific">Wenzhouxiangella sediminis</name>
    <dbReference type="NCBI Taxonomy" id="1792836"/>
    <lineage>
        <taxon>Bacteria</taxon>
        <taxon>Pseudomonadati</taxon>
        <taxon>Pseudomonadota</taxon>
        <taxon>Gammaproteobacteria</taxon>
        <taxon>Chromatiales</taxon>
        <taxon>Wenzhouxiangellaceae</taxon>
        <taxon>Wenzhouxiangella</taxon>
    </lineage>
</organism>
<keyword evidence="5" id="KW-0864">Zinc transport</keyword>
<evidence type="ECO:0000259" key="11">
    <source>
        <dbReference type="Pfam" id="PF01545"/>
    </source>
</evidence>
<name>A0A3E1K522_9GAMM</name>
<keyword evidence="6 10" id="KW-1133">Transmembrane helix</keyword>
<evidence type="ECO:0000256" key="9">
    <source>
        <dbReference type="SAM" id="MobiDB-lite"/>
    </source>
</evidence>
<reference evidence="13 14" key="1">
    <citation type="submission" date="2018-08" db="EMBL/GenBank/DDBJ databases">
        <title>Wenzhouxiangella salilacus sp. nov., a novel bacterium isolated from a saline lake in Xinjiang Province, China.</title>
        <authorList>
            <person name="Han S."/>
        </authorList>
    </citation>
    <scope>NUCLEOTIDE SEQUENCE [LARGE SCALE GENOMIC DNA]</scope>
    <source>
        <strain evidence="13 14">XDB06</strain>
    </source>
</reference>
<dbReference type="OrthoDB" id="9809646at2"/>
<evidence type="ECO:0000313" key="13">
    <source>
        <dbReference type="EMBL" id="RFF29135.1"/>
    </source>
</evidence>
<accession>A0A3E1K522</accession>
<evidence type="ECO:0000259" key="12">
    <source>
        <dbReference type="Pfam" id="PF16916"/>
    </source>
</evidence>
<dbReference type="NCBIfam" id="TIGR01297">
    <property type="entry name" value="CDF"/>
    <property type="match status" value="1"/>
</dbReference>
<comment type="similarity">
    <text evidence="2">Belongs to the cation diffusion facilitator (CDF) transporter (TC 2.A.4) family. SLC30A subfamily.</text>
</comment>
<dbReference type="EMBL" id="QUZK01000052">
    <property type="protein sequence ID" value="RFF29135.1"/>
    <property type="molecule type" value="Genomic_DNA"/>
</dbReference>
<feature type="domain" description="Cation efflux protein cytoplasmic" evidence="12">
    <location>
        <begin position="213"/>
        <end position="286"/>
    </location>
</feature>
<dbReference type="PANTHER" id="PTHR11562:SF17">
    <property type="entry name" value="RE54080P-RELATED"/>
    <property type="match status" value="1"/>
</dbReference>
<dbReference type="RefSeq" id="WP_116651941.1">
    <property type="nucleotide sequence ID" value="NZ_QUZK01000052.1"/>
</dbReference>
<dbReference type="InterPro" id="IPR002524">
    <property type="entry name" value="Cation_efflux"/>
</dbReference>
<evidence type="ECO:0000256" key="2">
    <source>
        <dbReference type="ARBA" id="ARBA00008873"/>
    </source>
</evidence>
<evidence type="ECO:0000256" key="3">
    <source>
        <dbReference type="ARBA" id="ARBA00022448"/>
    </source>
</evidence>
<feature type="transmembrane region" description="Helical" evidence="10">
    <location>
        <begin position="120"/>
        <end position="140"/>
    </location>
</feature>
<evidence type="ECO:0000256" key="6">
    <source>
        <dbReference type="ARBA" id="ARBA00022989"/>
    </source>
</evidence>
<keyword evidence="7" id="KW-0406">Ion transport</keyword>
<proteinExistence type="inferred from homology"/>
<evidence type="ECO:0000313" key="14">
    <source>
        <dbReference type="Proteomes" id="UP000260351"/>
    </source>
</evidence>